<accession>A0A9P5TPY0</accession>
<protein>
    <submittedName>
        <fullName evidence="2">Uncharacterized protein</fullName>
    </submittedName>
</protein>
<dbReference type="AlphaFoldDB" id="A0A9P5TPY0"/>
<evidence type="ECO:0000313" key="3">
    <source>
        <dbReference type="Proteomes" id="UP000724874"/>
    </source>
</evidence>
<keyword evidence="1" id="KW-0732">Signal</keyword>
<evidence type="ECO:0000256" key="1">
    <source>
        <dbReference type="SAM" id="SignalP"/>
    </source>
</evidence>
<organism evidence="2 3">
    <name type="scientific">Gymnopilus junonius</name>
    <name type="common">Spectacular rustgill mushroom</name>
    <name type="synonym">Gymnopilus spectabilis subsp. junonius</name>
    <dbReference type="NCBI Taxonomy" id="109634"/>
    <lineage>
        <taxon>Eukaryota</taxon>
        <taxon>Fungi</taxon>
        <taxon>Dikarya</taxon>
        <taxon>Basidiomycota</taxon>
        <taxon>Agaricomycotina</taxon>
        <taxon>Agaricomycetes</taxon>
        <taxon>Agaricomycetidae</taxon>
        <taxon>Agaricales</taxon>
        <taxon>Agaricineae</taxon>
        <taxon>Hymenogastraceae</taxon>
        <taxon>Gymnopilus</taxon>
    </lineage>
</organism>
<dbReference type="Proteomes" id="UP000724874">
    <property type="component" value="Unassembled WGS sequence"/>
</dbReference>
<sequence>MFFSTFFTSIVFVTASFAAPINGPQELIVFNPPVLSPHASSSWAAGSEQVVRWNTSGIPAQRLTTTGVILLGHMENNGENLDITHPLASGFRITAGSVKVILPKNITARNDYFIVLFGDSGNKSPNFKIHHA</sequence>
<gene>
    <name evidence="2" type="ORF">CPB84DRAFT_1745932</name>
</gene>
<keyword evidence="3" id="KW-1185">Reference proteome</keyword>
<dbReference type="EMBL" id="JADNYJ010000027">
    <property type="protein sequence ID" value="KAF8904102.1"/>
    <property type="molecule type" value="Genomic_DNA"/>
</dbReference>
<name>A0A9P5TPY0_GYMJU</name>
<comment type="caution">
    <text evidence="2">The sequence shown here is derived from an EMBL/GenBank/DDBJ whole genome shotgun (WGS) entry which is preliminary data.</text>
</comment>
<proteinExistence type="predicted"/>
<evidence type="ECO:0000313" key="2">
    <source>
        <dbReference type="EMBL" id="KAF8904102.1"/>
    </source>
</evidence>
<feature type="chain" id="PRO_5040163321" evidence="1">
    <location>
        <begin position="19"/>
        <end position="132"/>
    </location>
</feature>
<dbReference type="OrthoDB" id="3199367at2759"/>
<feature type="signal peptide" evidence="1">
    <location>
        <begin position="1"/>
        <end position="18"/>
    </location>
</feature>
<reference evidence="2" key="1">
    <citation type="submission" date="2020-11" db="EMBL/GenBank/DDBJ databases">
        <authorList>
            <consortium name="DOE Joint Genome Institute"/>
            <person name="Ahrendt S."/>
            <person name="Riley R."/>
            <person name="Andreopoulos W."/>
            <person name="LaButti K."/>
            <person name="Pangilinan J."/>
            <person name="Ruiz-duenas F.J."/>
            <person name="Barrasa J.M."/>
            <person name="Sanchez-Garcia M."/>
            <person name="Camarero S."/>
            <person name="Miyauchi S."/>
            <person name="Serrano A."/>
            <person name="Linde D."/>
            <person name="Babiker R."/>
            <person name="Drula E."/>
            <person name="Ayuso-Fernandez I."/>
            <person name="Pacheco R."/>
            <person name="Padilla G."/>
            <person name="Ferreira P."/>
            <person name="Barriuso J."/>
            <person name="Kellner H."/>
            <person name="Castanera R."/>
            <person name="Alfaro M."/>
            <person name="Ramirez L."/>
            <person name="Pisabarro A.G."/>
            <person name="Kuo A."/>
            <person name="Tritt A."/>
            <person name="Lipzen A."/>
            <person name="He G."/>
            <person name="Yan M."/>
            <person name="Ng V."/>
            <person name="Cullen D."/>
            <person name="Martin F."/>
            <person name="Rosso M.-N."/>
            <person name="Henrissat B."/>
            <person name="Hibbett D."/>
            <person name="Martinez A.T."/>
            <person name="Grigoriev I.V."/>
        </authorList>
    </citation>
    <scope>NUCLEOTIDE SEQUENCE</scope>
    <source>
        <strain evidence="2">AH 44721</strain>
    </source>
</reference>